<keyword evidence="2" id="KW-1185">Reference proteome</keyword>
<evidence type="ECO:0000313" key="1">
    <source>
        <dbReference type="EMBL" id="MEW5289757.1"/>
    </source>
</evidence>
<evidence type="ECO:0000313" key="2">
    <source>
        <dbReference type="Proteomes" id="UP001554567"/>
    </source>
</evidence>
<protein>
    <submittedName>
        <fullName evidence="1">Uncharacterized protein</fullName>
    </submittedName>
</protein>
<dbReference type="Proteomes" id="UP001554567">
    <property type="component" value="Unassembled WGS sequence"/>
</dbReference>
<gene>
    <name evidence="1" type="ORF">ABW286_11275</name>
</gene>
<name>A0ABV3N1U5_9GAMM</name>
<reference evidence="1 2" key="1">
    <citation type="submission" date="2024-07" db="EMBL/GenBank/DDBJ databases">
        <authorList>
            <person name="Dulla G.F.J."/>
            <person name="Delorm J.G."/>
        </authorList>
    </citation>
    <scope>NUCLEOTIDE SEQUENCE [LARGE SCALE GENOMIC DNA]</scope>
    <source>
        <strain evidence="1 2">JGD 233</strain>
    </source>
</reference>
<accession>A0ABV3N1U5</accession>
<sequence length="43" mass="4874">MKDNDKIYQYLEQNGFAMLVSSSLTASHLPCRHPLLRDGGETH</sequence>
<dbReference type="EMBL" id="JBFKZN010000005">
    <property type="protein sequence ID" value="MEW5289757.1"/>
    <property type="molecule type" value="Genomic_DNA"/>
</dbReference>
<organism evidence="1 2">
    <name type="scientific">Erwinia papayae</name>
    <dbReference type="NCBI Taxonomy" id="206499"/>
    <lineage>
        <taxon>Bacteria</taxon>
        <taxon>Pseudomonadati</taxon>
        <taxon>Pseudomonadota</taxon>
        <taxon>Gammaproteobacteria</taxon>
        <taxon>Enterobacterales</taxon>
        <taxon>Erwiniaceae</taxon>
        <taxon>Erwinia</taxon>
    </lineage>
</organism>
<dbReference type="RefSeq" id="WP_367167506.1">
    <property type="nucleotide sequence ID" value="NZ_JBFKZN010000005.1"/>
</dbReference>
<proteinExistence type="predicted"/>
<comment type="caution">
    <text evidence="1">The sequence shown here is derived from an EMBL/GenBank/DDBJ whole genome shotgun (WGS) entry which is preliminary data.</text>
</comment>